<reference evidence="2" key="1">
    <citation type="submission" date="2006-01" db="EMBL/GenBank/DDBJ databases">
        <authorList>
            <person name="Lindblad-Toh K."/>
            <person name="Mauceli E."/>
            <person name="Grabherr M."/>
            <person name="Chang J.L."/>
            <person name="Lander E.S."/>
        </authorList>
    </citation>
    <scope>NUCLEOTIDE SEQUENCE [LARGE SCALE GENOMIC DNA]</scope>
</reference>
<organism evidence="2">
    <name type="scientific">Gasterosteus aculeatus</name>
    <name type="common">Three-spined stickleback</name>
    <dbReference type="NCBI Taxonomy" id="69293"/>
    <lineage>
        <taxon>Eukaryota</taxon>
        <taxon>Metazoa</taxon>
        <taxon>Chordata</taxon>
        <taxon>Craniata</taxon>
        <taxon>Vertebrata</taxon>
        <taxon>Euteleostomi</taxon>
        <taxon>Actinopterygii</taxon>
        <taxon>Neopterygii</taxon>
        <taxon>Teleostei</taxon>
        <taxon>Neoteleostei</taxon>
        <taxon>Acanthomorphata</taxon>
        <taxon>Eupercaria</taxon>
        <taxon>Perciformes</taxon>
        <taxon>Cottioidei</taxon>
        <taxon>Gasterosteales</taxon>
        <taxon>Gasterosteidae</taxon>
        <taxon>Gasterosteus</taxon>
    </lineage>
</organism>
<dbReference type="PANTHER" id="PTHR12752">
    <property type="entry name" value="PHOSPHOINOSITOL 3-PHOSPHATE-BINDING PROTEIN"/>
    <property type="match status" value="1"/>
</dbReference>
<accession>G3PSN0</accession>
<dbReference type="AlphaFoldDB" id="G3PSN0"/>
<feature type="compositionally biased region" description="Basic and acidic residues" evidence="1">
    <location>
        <begin position="80"/>
        <end position="91"/>
    </location>
</feature>
<feature type="compositionally biased region" description="Low complexity" evidence="1">
    <location>
        <begin position="1"/>
        <end position="23"/>
    </location>
</feature>
<feature type="compositionally biased region" description="Basic residues" evidence="1">
    <location>
        <begin position="204"/>
        <end position="218"/>
    </location>
</feature>
<evidence type="ECO:0000256" key="1">
    <source>
        <dbReference type="SAM" id="MobiDB-lite"/>
    </source>
</evidence>
<evidence type="ECO:0000313" key="2">
    <source>
        <dbReference type="Ensembl" id="ENSGACP00000020616.1"/>
    </source>
</evidence>
<proteinExistence type="predicted"/>
<sequence length="248" mass="26880">SPHLSPSGHSAARSSSPSQQPSHHWVDAAISSGLQWGGEDVPPRPPLPQLYNPDEHPPAVPPLPRETTVIRHTSVRGLKRQSDERKRDREVGQFTNGDSKVEFRPFLSDPELMGAGDGASHISIATSGHDGYQTLPSRGVAGSSLRLNQSSGVSSYVTLRRAASAAGMKLVLERPKSALERLYSGDSVQQQRGKMSADEQLERMKRHQKALVRQRKRTLSQGDRHASPSSRTSSSSSRPLSADLGSVC</sequence>
<dbReference type="Bgee" id="ENSGACG00000015632">
    <property type="expression patterns" value="Expressed in intestinal epithelial cell and 10 other cell types or tissues"/>
</dbReference>
<protein>
    <submittedName>
        <fullName evidence="2">Pleckstrin homology domain containing, family A member 7b</fullName>
    </submittedName>
</protein>
<feature type="region of interest" description="Disordered" evidence="1">
    <location>
        <begin position="1"/>
        <end position="102"/>
    </location>
</feature>
<reference evidence="2" key="2">
    <citation type="submission" date="2024-04" db="UniProtKB">
        <authorList>
            <consortium name="Ensembl"/>
        </authorList>
    </citation>
    <scope>IDENTIFICATION</scope>
</reference>
<feature type="region of interest" description="Disordered" evidence="1">
    <location>
        <begin position="183"/>
        <end position="248"/>
    </location>
</feature>
<dbReference type="Ensembl" id="ENSGACT00000020655.1">
    <property type="protein sequence ID" value="ENSGACP00000020616.1"/>
    <property type="gene ID" value="ENSGACG00000015632.1"/>
</dbReference>
<dbReference type="PANTHER" id="PTHR12752:SF4">
    <property type="entry name" value="PLECKSTRIN HOMOLOGY DOMAIN-CONTAINING FAMILY A MEMBER 7"/>
    <property type="match status" value="1"/>
</dbReference>
<feature type="compositionally biased region" description="Low complexity" evidence="1">
    <location>
        <begin position="227"/>
        <end position="241"/>
    </location>
</feature>
<name>G3PSN0_GASAC</name>